<reference evidence="1 2" key="1">
    <citation type="submission" date="2024-09" db="EMBL/GenBank/DDBJ databases">
        <authorList>
            <person name="Sun Q."/>
            <person name="Mori K."/>
        </authorList>
    </citation>
    <scope>NUCLEOTIDE SEQUENCE [LARGE SCALE GENOMIC DNA]</scope>
    <source>
        <strain evidence="1 2">NCAIM B.02621</strain>
    </source>
</reference>
<proteinExistence type="predicted"/>
<protein>
    <recommendedName>
        <fullName evidence="3">Addiction module antitoxin</fullName>
    </recommendedName>
</protein>
<evidence type="ECO:0000313" key="2">
    <source>
        <dbReference type="Proteomes" id="UP001589906"/>
    </source>
</evidence>
<accession>A0ABV6QYD8</accession>
<sequence>MKKLTLTVDDDVYEGLHSRIGAGRISRFVNDLVRPLVSEDALLQGYRDMAADEAREREAGEWCEALIADVTPGD</sequence>
<comment type="caution">
    <text evidence="1">The sequence shown here is derived from an EMBL/GenBank/DDBJ whole genome shotgun (WGS) entry which is preliminary data.</text>
</comment>
<evidence type="ECO:0008006" key="3">
    <source>
        <dbReference type="Google" id="ProtNLM"/>
    </source>
</evidence>
<dbReference type="RefSeq" id="WP_376833261.1">
    <property type="nucleotide sequence ID" value="NZ_JBHLSW010000001.1"/>
</dbReference>
<name>A0ABV6QYD8_9CAUL</name>
<evidence type="ECO:0000313" key="1">
    <source>
        <dbReference type="EMBL" id="MFC0632380.1"/>
    </source>
</evidence>
<dbReference type="EMBL" id="JBHLSW010000001">
    <property type="protein sequence ID" value="MFC0632380.1"/>
    <property type="molecule type" value="Genomic_DNA"/>
</dbReference>
<keyword evidence="2" id="KW-1185">Reference proteome</keyword>
<organism evidence="1 2">
    <name type="scientific">Brevundimonas balnearis</name>
    <dbReference type="NCBI Taxonomy" id="1572858"/>
    <lineage>
        <taxon>Bacteria</taxon>
        <taxon>Pseudomonadati</taxon>
        <taxon>Pseudomonadota</taxon>
        <taxon>Alphaproteobacteria</taxon>
        <taxon>Caulobacterales</taxon>
        <taxon>Caulobacteraceae</taxon>
        <taxon>Brevundimonas</taxon>
    </lineage>
</organism>
<dbReference type="Proteomes" id="UP001589906">
    <property type="component" value="Unassembled WGS sequence"/>
</dbReference>
<gene>
    <name evidence="1" type="ORF">ACFFGE_00600</name>
</gene>